<keyword evidence="3" id="KW-1185">Reference proteome</keyword>
<evidence type="ECO:0000313" key="1">
    <source>
        <dbReference type="EMBL" id="GFS55500.1"/>
    </source>
</evidence>
<evidence type="ECO:0000313" key="2">
    <source>
        <dbReference type="EMBL" id="GFS61401.1"/>
    </source>
</evidence>
<dbReference type="Proteomes" id="UP000887013">
    <property type="component" value="Unassembled WGS sequence"/>
</dbReference>
<reference evidence="1" key="1">
    <citation type="submission" date="2020-08" db="EMBL/GenBank/DDBJ databases">
        <title>Multicomponent nature underlies the extraordinary mechanical properties of spider dragline silk.</title>
        <authorList>
            <person name="Kono N."/>
            <person name="Nakamura H."/>
            <person name="Mori M."/>
            <person name="Yoshida Y."/>
            <person name="Ohtoshi R."/>
            <person name="Malay A.D."/>
            <person name="Moran D.A.P."/>
            <person name="Tomita M."/>
            <person name="Numata K."/>
            <person name="Arakawa K."/>
        </authorList>
    </citation>
    <scope>NUCLEOTIDE SEQUENCE</scope>
</reference>
<proteinExistence type="predicted"/>
<dbReference type="AlphaFoldDB" id="A0A8X6IQ83"/>
<protein>
    <submittedName>
        <fullName evidence="1">Uncharacterized protein</fullName>
    </submittedName>
</protein>
<accession>A0A8X6IQ83</accession>
<name>A0A8X6IQ83_NEPPI</name>
<organism evidence="1 3">
    <name type="scientific">Nephila pilipes</name>
    <name type="common">Giant wood spider</name>
    <name type="synonym">Nephila maculata</name>
    <dbReference type="NCBI Taxonomy" id="299642"/>
    <lineage>
        <taxon>Eukaryota</taxon>
        <taxon>Metazoa</taxon>
        <taxon>Ecdysozoa</taxon>
        <taxon>Arthropoda</taxon>
        <taxon>Chelicerata</taxon>
        <taxon>Arachnida</taxon>
        <taxon>Araneae</taxon>
        <taxon>Araneomorphae</taxon>
        <taxon>Entelegynae</taxon>
        <taxon>Araneoidea</taxon>
        <taxon>Nephilidae</taxon>
        <taxon>Nephila</taxon>
    </lineage>
</organism>
<sequence>MRWGGYVYPTTEVLRTIRSKWQYQVKQRFGPPNAWEMWHNIRSTTLAEPRCLFGFEAKWIGGALMISFDLPEPKPLISTSGCRRVTHAHTLPHLLKIRDRL</sequence>
<dbReference type="EMBL" id="BMAW01093639">
    <property type="protein sequence ID" value="GFS61401.1"/>
    <property type="molecule type" value="Genomic_DNA"/>
</dbReference>
<gene>
    <name evidence="1" type="ORF">NPIL_480611</name>
    <name evidence="2" type="ORF">NPIL_511711</name>
</gene>
<comment type="caution">
    <text evidence="1">The sequence shown here is derived from an EMBL/GenBank/DDBJ whole genome shotgun (WGS) entry which is preliminary data.</text>
</comment>
<dbReference type="EMBL" id="BMAW01046458">
    <property type="protein sequence ID" value="GFS55500.1"/>
    <property type="molecule type" value="Genomic_DNA"/>
</dbReference>
<evidence type="ECO:0000313" key="3">
    <source>
        <dbReference type="Proteomes" id="UP000887013"/>
    </source>
</evidence>